<organism evidence="1 2">
    <name type="scientific">Knipowitschia caucasica</name>
    <name type="common">Caucasian dwarf goby</name>
    <name type="synonym">Pomatoschistus caucasicus</name>
    <dbReference type="NCBI Taxonomy" id="637954"/>
    <lineage>
        <taxon>Eukaryota</taxon>
        <taxon>Metazoa</taxon>
        <taxon>Chordata</taxon>
        <taxon>Craniata</taxon>
        <taxon>Vertebrata</taxon>
        <taxon>Euteleostomi</taxon>
        <taxon>Actinopterygii</taxon>
        <taxon>Neopterygii</taxon>
        <taxon>Teleostei</taxon>
        <taxon>Neoteleostei</taxon>
        <taxon>Acanthomorphata</taxon>
        <taxon>Gobiaria</taxon>
        <taxon>Gobiiformes</taxon>
        <taxon>Gobioidei</taxon>
        <taxon>Gobiidae</taxon>
        <taxon>Gobiinae</taxon>
        <taxon>Knipowitschia</taxon>
    </lineage>
</organism>
<dbReference type="EMBL" id="OZ035843">
    <property type="protein sequence ID" value="CAL1597312.1"/>
    <property type="molecule type" value="Genomic_DNA"/>
</dbReference>
<gene>
    <name evidence="1" type="ORF">KC01_LOCUS25823</name>
</gene>
<protein>
    <submittedName>
        <fullName evidence="1">Uncharacterized protein</fullName>
    </submittedName>
</protein>
<reference evidence="1 2" key="1">
    <citation type="submission" date="2024-04" db="EMBL/GenBank/DDBJ databases">
        <authorList>
            <person name="Waldvogel A.-M."/>
            <person name="Schoenle A."/>
        </authorList>
    </citation>
    <scope>NUCLEOTIDE SEQUENCE [LARGE SCALE GENOMIC DNA]</scope>
</reference>
<accession>A0AAV2LD85</accession>
<sequence length="173" mass="19109">MRSETRLPDHPTILIIYSPTQDSKRKGACNINGPLRYVSAPTGLRFYTDAAPSVGFGGFFQDHWVAGPWPLLPPEHLLCPTRDIPSGRGCALRNHTWQRKRISVMRDNLDVVEASHKAPYSPFLQDRRCHARGLAGAPPPLQQLGCWFSSAFSAYISPDASAILAAQRLLTSS</sequence>
<evidence type="ECO:0000313" key="2">
    <source>
        <dbReference type="Proteomes" id="UP001497482"/>
    </source>
</evidence>
<evidence type="ECO:0000313" key="1">
    <source>
        <dbReference type="EMBL" id="CAL1597312.1"/>
    </source>
</evidence>
<keyword evidence="2" id="KW-1185">Reference proteome</keyword>
<name>A0AAV2LD85_KNICA</name>
<dbReference type="Proteomes" id="UP001497482">
    <property type="component" value="Chromosome 21"/>
</dbReference>
<proteinExistence type="predicted"/>
<dbReference type="AlphaFoldDB" id="A0AAV2LD85"/>